<evidence type="ECO:0000259" key="4">
    <source>
        <dbReference type="PROSITE" id="PS50995"/>
    </source>
</evidence>
<dbReference type="RefSeq" id="WP_218391510.1">
    <property type="nucleotide sequence ID" value="NZ_JAHUZE010000001.1"/>
</dbReference>
<dbReference type="Pfam" id="PF12802">
    <property type="entry name" value="MarR_2"/>
    <property type="match status" value="1"/>
</dbReference>
<dbReference type="PROSITE" id="PS50995">
    <property type="entry name" value="HTH_MARR_2"/>
    <property type="match status" value="1"/>
</dbReference>
<dbReference type="PROSITE" id="PS01117">
    <property type="entry name" value="HTH_MARR_1"/>
    <property type="match status" value="1"/>
</dbReference>
<feature type="domain" description="HTH marR-type" evidence="4">
    <location>
        <begin position="16"/>
        <end position="148"/>
    </location>
</feature>
<comment type="caution">
    <text evidence="5">The sequence shown here is derived from an EMBL/GenBank/DDBJ whole genome shotgun (WGS) entry which is preliminary data.</text>
</comment>
<keyword evidence="2" id="KW-0238">DNA-binding</keyword>
<evidence type="ECO:0000313" key="6">
    <source>
        <dbReference type="Proteomes" id="UP000756530"/>
    </source>
</evidence>
<dbReference type="NCBIfam" id="TIGR02337">
    <property type="entry name" value="HpaR"/>
    <property type="match status" value="1"/>
</dbReference>
<evidence type="ECO:0000313" key="5">
    <source>
        <dbReference type="EMBL" id="MBV7378422.1"/>
    </source>
</evidence>
<evidence type="ECO:0000256" key="2">
    <source>
        <dbReference type="ARBA" id="ARBA00023125"/>
    </source>
</evidence>
<keyword evidence="3" id="KW-0804">Transcription</keyword>
<dbReference type="InterPro" id="IPR000835">
    <property type="entry name" value="HTH_MarR-typ"/>
</dbReference>
<protein>
    <submittedName>
        <fullName evidence="5">Homoprotocatechuate degradation operon regulator HpaR</fullName>
    </submittedName>
</protein>
<reference evidence="5 6" key="1">
    <citation type="submission" date="2021-05" db="EMBL/GenBank/DDBJ databases">
        <title>Culturable bacteria isolated from Daya Bay.</title>
        <authorList>
            <person name="Zheng W."/>
            <person name="Yu S."/>
            <person name="Huang Y."/>
        </authorList>
    </citation>
    <scope>NUCLEOTIDE SEQUENCE [LARGE SCALE GENOMIC DNA]</scope>
    <source>
        <strain evidence="5 6">DP4N28-5</strain>
    </source>
</reference>
<dbReference type="Proteomes" id="UP000756530">
    <property type="component" value="Unassembled WGS sequence"/>
</dbReference>
<evidence type="ECO:0000256" key="1">
    <source>
        <dbReference type="ARBA" id="ARBA00023015"/>
    </source>
</evidence>
<sequence>MSSIEKKPITALSRTRRTLPMALLRARETVMDRFRPMLHRHGVTEQQWRVLRVLDEADSIDASELAEGAAILAPSLSRILKTLETRGFIELRKDPGDGRRSLISLTRAGSAFLAEVAPESAEIYKEIEGLIGAQRIETLLDEIDTLIVSLSEKR</sequence>
<proteinExistence type="predicted"/>
<dbReference type="SMART" id="SM00347">
    <property type="entry name" value="HTH_MARR"/>
    <property type="match status" value="1"/>
</dbReference>
<keyword evidence="6" id="KW-1185">Reference proteome</keyword>
<gene>
    <name evidence="5" type="primary">hpaR</name>
    <name evidence="5" type="ORF">KJP28_05755</name>
</gene>
<name>A0ABS6T224_9RHOB</name>
<dbReference type="InterPro" id="IPR039422">
    <property type="entry name" value="MarR/SlyA-like"/>
</dbReference>
<dbReference type="EMBL" id="JAHUZE010000001">
    <property type="protein sequence ID" value="MBV7378422.1"/>
    <property type="molecule type" value="Genomic_DNA"/>
</dbReference>
<dbReference type="InterPro" id="IPR012712">
    <property type="entry name" value="HpaR/FarR"/>
</dbReference>
<organism evidence="5 6">
    <name type="scientific">Maritimibacter dapengensis</name>
    <dbReference type="NCBI Taxonomy" id="2836868"/>
    <lineage>
        <taxon>Bacteria</taxon>
        <taxon>Pseudomonadati</taxon>
        <taxon>Pseudomonadota</taxon>
        <taxon>Alphaproteobacteria</taxon>
        <taxon>Rhodobacterales</taxon>
        <taxon>Roseobacteraceae</taxon>
        <taxon>Maritimibacter</taxon>
    </lineage>
</organism>
<dbReference type="PANTHER" id="PTHR33164:SF13">
    <property type="entry name" value="4-HYDROXYPHENYLACETATE CATABOLISM PROTEIN"/>
    <property type="match status" value="1"/>
</dbReference>
<accession>A0ABS6T224</accession>
<evidence type="ECO:0000256" key="3">
    <source>
        <dbReference type="ARBA" id="ARBA00023163"/>
    </source>
</evidence>
<dbReference type="PANTHER" id="PTHR33164">
    <property type="entry name" value="TRANSCRIPTIONAL REGULATOR, MARR FAMILY"/>
    <property type="match status" value="1"/>
</dbReference>
<dbReference type="InterPro" id="IPR023187">
    <property type="entry name" value="Tscrpt_reg_MarR-type_CS"/>
</dbReference>
<keyword evidence="1" id="KW-0805">Transcription regulation</keyword>